<dbReference type="RefSeq" id="WP_182514028.1">
    <property type="nucleotide sequence ID" value="NZ_JACJIQ010000017.1"/>
</dbReference>
<dbReference type="Gene3D" id="3.30.420.10">
    <property type="entry name" value="Ribonuclease H-like superfamily/Ribonuclease H"/>
    <property type="match status" value="1"/>
</dbReference>
<evidence type="ECO:0008006" key="4">
    <source>
        <dbReference type="Google" id="ProtNLM"/>
    </source>
</evidence>
<reference evidence="2 3" key="1">
    <citation type="submission" date="2020-08" db="EMBL/GenBank/DDBJ databases">
        <title>Genomic Encyclopedia of Type Strains, Phase IV (KMG-IV): sequencing the most valuable type-strain genomes for metagenomic binning, comparative biology and taxonomic classification.</title>
        <authorList>
            <person name="Goeker M."/>
        </authorList>
    </citation>
    <scope>NUCLEOTIDE SEQUENCE [LARGE SCALE GENOMIC DNA]</scope>
    <source>
        <strain evidence="2 3">DSM 29854</strain>
    </source>
</reference>
<dbReference type="SUPFAM" id="SSF53098">
    <property type="entry name" value="Ribonuclease H-like"/>
    <property type="match status" value="1"/>
</dbReference>
<protein>
    <recommendedName>
        <fullName evidence="4">Integrase catalytic domain-containing protein</fullName>
    </recommendedName>
</protein>
<comment type="caution">
    <text evidence="2">The sequence shown here is derived from an EMBL/GenBank/DDBJ whole genome shotgun (WGS) entry which is preliminary data.</text>
</comment>
<dbReference type="AlphaFoldDB" id="A0A839GJD3"/>
<sequence length="716" mass="82843">MKPIDGKLYFEFADLIEYGFTIGYLKKATSLYRSGQAKAYANISDPDDGRKCLISYDSIPASAIANKGIPTKKVLLEEYENGQKENIDLAIQSLLKPLSDKDKKDLQDFRIKREQANLNTGEVFLEEVSALPKAKINAYGQACRWLALMAEERLKNKDFRCRISPTFQTLKDFYEACITLYTAEGVALPKNFRKVQEKVAEYKKHGALCLVNRNFGNTRTQKIGQEQLEYLIKLYSDDRKPSFALVTKWYNNAVEQLRTDWKSVAVRTVENNLLQPDVQPVWYMARHGFEAWKELYEYTMLRYKPPFRDALWSIDGTKVNYYYRTEKGTAAKLQVVAVLDAFSECWLGWSFTTGKEDHLQVANAVKMAVKNSGGIKPSQFQYDNGSGNVKFFKEMAGLHFPAMPNNGQSKPIESAFKRLQQQVMRENRYFTGQNITAKELDSKANKAILKELEKENTLPDLAAVLRQAEMDFHIWNNTKVKDGKTRKELYQESQHPHPTFFTTRDAQDVFWQWNDENNAGRPNTYYRTGLQVIFNGKKYNYEAVVMNSDGYTPSLTPQGFMVPDVDFHERNVGQEFWVKYDPDNLRDRVALYIGKDRRFVGYAFQKELMQPTVVSYQPGDRENINIRLDVKKQQKQKTQERLSDITERFDSEELVKLGHSFVDKEALNNAEADYLEGFNRKTALEPEEDELVPVPVMPPKDLNQRKYQAYKNLSFD</sequence>
<organism evidence="2 3">
    <name type="scientific">Rufibacter quisquiliarum</name>
    <dbReference type="NCBI Taxonomy" id="1549639"/>
    <lineage>
        <taxon>Bacteria</taxon>
        <taxon>Pseudomonadati</taxon>
        <taxon>Bacteroidota</taxon>
        <taxon>Cytophagia</taxon>
        <taxon>Cytophagales</taxon>
        <taxon>Hymenobacteraceae</taxon>
        <taxon>Rufibacter</taxon>
    </lineage>
</organism>
<gene>
    <name evidence="2" type="ORF">FHS90_003706</name>
</gene>
<dbReference type="InterPro" id="IPR036397">
    <property type="entry name" value="RNaseH_sf"/>
</dbReference>
<keyword evidence="1" id="KW-0175">Coiled coil</keyword>
<evidence type="ECO:0000313" key="2">
    <source>
        <dbReference type="EMBL" id="MBA9078972.1"/>
    </source>
</evidence>
<proteinExistence type="predicted"/>
<dbReference type="Proteomes" id="UP000563094">
    <property type="component" value="Unassembled WGS sequence"/>
</dbReference>
<dbReference type="InterPro" id="IPR012337">
    <property type="entry name" value="RNaseH-like_sf"/>
</dbReference>
<evidence type="ECO:0000256" key="1">
    <source>
        <dbReference type="SAM" id="Coils"/>
    </source>
</evidence>
<keyword evidence="3" id="KW-1185">Reference proteome</keyword>
<dbReference type="EMBL" id="JACJIQ010000017">
    <property type="protein sequence ID" value="MBA9078972.1"/>
    <property type="molecule type" value="Genomic_DNA"/>
</dbReference>
<dbReference type="GO" id="GO:0003676">
    <property type="term" value="F:nucleic acid binding"/>
    <property type="evidence" value="ECO:0007669"/>
    <property type="project" value="InterPro"/>
</dbReference>
<evidence type="ECO:0000313" key="3">
    <source>
        <dbReference type="Proteomes" id="UP000563094"/>
    </source>
</evidence>
<accession>A0A839GJD3</accession>
<feature type="coiled-coil region" evidence="1">
    <location>
        <begin position="621"/>
        <end position="648"/>
    </location>
</feature>
<name>A0A839GJD3_9BACT</name>